<feature type="transmembrane region" description="Helical" evidence="8">
    <location>
        <begin position="190"/>
        <end position="217"/>
    </location>
</feature>
<keyword evidence="3 10" id="KW-0328">Glycosyltransferase</keyword>
<dbReference type="Proteomes" id="UP001205560">
    <property type="component" value="Unassembled WGS sequence"/>
</dbReference>
<proteinExistence type="predicted"/>
<evidence type="ECO:0000256" key="5">
    <source>
        <dbReference type="ARBA" id="ARBA00022692"/>
    </source>
</evidence>
<evidence type="ECO:0000256" key="3">
    <source>
        <dbReference type="ARBA" id="ARBA00022676"/>
    </source>
</evidence>
<keyword evidence="2" id="KW-1003">Cell membrane</keyword>
<dbReference type="Pfam" id="PF13231">
    <property type="entry name" value="PMT_2"/>
    <property type="match status" value="1"/>
</dbReference>
<accession>A0ABT2AD45</accession>
<dbReference type="PANTHER" id="PTHR33908:SF3">
    <property type="entry name" value="UNDECAPRENYL PHOSPHATE-ALPHA-4-AMINO-4-DEOXY-L-ARABINOSE ARABINOSYL TRANSFERASE"/>
    <property type="match status" value="1"/>
</dbReference>
<feature type="transmembrane region" description="Helical" evidence="8">
    <location>
        <begin position="108"/>
        <end position="128"/>
    </location>
</feature>
<organism evidence="10 11">
    <name type="scientific">Massilia norwichensis</name>
    <dbReference type="NCBI Taxonomy" id="1442366"/>
    <lineage>
        <taxon>Bacteria</taxon>
        <taxon>Pseudomonadati</taxon>
        <taxon>Pseudomonadota</taxon>
        <taxon>Betaproteobacteria</taxon>
        <taxon>Burkholderiales</taxon>
        <taxon>Oxalobacteraceae</taxon>
        <taxon>Telluria group</taxon>
        <taxon>Massilia</taxon>
    </lineage>
</organism>
<evidence type="ECO:0000256" key="4">
    <source>
        <dbReference type="ARBA" id="ARBA00022679"/>
    </source>
</evidence>
<evidence type="ECO:0000256" key="6">
    <source>
        <dbReference type="ARBA" id="ARBA00022989"/>
    </source>
</evidence>
<feature type="transmembrane region" description="Helical" evidence="8">
    <location>
        <begin position="313"/>
        <end position="331"/>
    </location>
</feature>
<evidence type="ECO:0000256" key="8">
    <source>
        <dbReference type="SAM" id="Phobius"/>
    </source>
</evidence>
<keyword evidence="11" id="KW-1185">Reference proteome</keyword>
<dbReference type="GO" id="GO:0016757">
    <property type="term" value="F:glycosyltransferase activity"/>
    <property type="evidence" value="ECO:0007669"/>
    <property type="project" value="UniProtKB-KW"/>
</dbReference>
<keyword evidence="5 8" id="KW-0812">Transmembrane</keyword>
<comment type="subcellular location">
    <subcellularLocation>
        <location evidence="1">Cell membrane</location>
        <topology evidence="1">Multi-pass membrane protein</topology>
    </subcellularLocation>
</comment>
<keyword evidence="7 8" id="KW-0472">Membrane</keyword>
<sequence length="535" mass="58350">MRSGPLRSAAVQRGMGSRERRLARRAGLRAAGKPLLLATAILFGLFLHLGTMPLFDVDEGAFSEATREMLARGDYVSTWLNGQPRFDKPILIYLLQAASVTAFGLNEFALRLPSALAACAWVLAILAFTRRFLDRDTGYAAAFIAASTVGVGVIGRGAIADALLNLFLALSMFDIYRHAADGRPAWRRRAFLWIGLGLLTKGPVALLVPGAASLLAFALQKRFKDWWRAVGDPVGWGILLAVAAPWYLLEYSRRGDAFLAGFFMRHNVERFMSPLQGHSGSLLYYLLAILLLLLPYTGLFLRSLSGLGRLRASPLDCFLWCWFLFVFVFFSLAGTKLPHYLLYGATPLFILMAQRRDALRSKLLAFVPPLFFLGTVAALPWLLQRFAPGIRNLYVREALGQGEAFGPGWQFGAAVLLGAALVLALWRGAALWRRLAASALLCSLALGGLLLPAAAAIQQAPVKEAALLARSAGWEVHSWRINVPSFSFYRGALTPAMPQPRPGQIILTRSDALAALGPAQVLYRKGGIVLARISG</sequence>
<dbReference type="EC" id="2.4.-.-" evidence="10"/>
<evidence type="ECO:0000256" key="1">
    <source>
        <dbReference type="ARBA" id="ARBA00004651"/>
    </source>
</evidence>
<feature type="transmembrane region" description="Helical" evidence="8">
    <location>
        <begin position="282"/>
        <end position="301"/>
    </location>
</feature>
<keyword evidence="6 8" id="KW-1133">Transmembrane helix</keyword>
<feature type="transmembrane region" description="Helical" evidence="8">
    <location>
        <begin position="140"/>
        <end position="170"/>
    </location>
</feature>
<feature type="domain" description="Glycosyltransferase RgtA/B/C/D-like" evidence="9">
    <location>
        <begin position="87"/>
        <end position="246"/>
    </location>
</feature>
<keyword evidence="4 10" id="KW-0808">Transferase</keyword>
<feature type="transmembrane region" description="Helical" evidence="8">
    <location>
        <begin position="408"/>
        <end position="426"/>
    </location>
</feature>
<evidence type="ECO:0000256" key="7">
    <source>
        <dbReference type="ARBA" id="ARBA00023136"/>
    </source>
</evidence>
<evidence type="ECO:0000313" key="10">
    <source>
        <dbReference type="EMBL" id="MCS0591972.1"/>
    </source>
</evidence>
<protein>
    <submittedName>
        <fullName evidence="10">Glycosyltransferase family 39 protein</fullName>
        <ecNumber evidence="10">2.4.-.-</ecNumber>
    </submittedName>
</protein>
<feature type="transmembrane region" description="Helical" evidence="8">
    <location>
        <begin position="229"/>
        <end position="249"/>
    </location>
</feature>
<dbReference type="InterPro" id="IPR038731">
    <property type="entry name" value="RgtA/B/C-like"/>
</dbReference>
<evidence type="ECO:0000256" key="2">
    <source>
        <dbReference type="ARBA" id="ARBA00022475"/>
    </source>
</evidence>
<feature type="transmembrane region" description="Helical" evidence="8">
    <location>
        <begin position="438"/>
        <end position="457"/>
    </location>
</feature>
<evidence type="ECO:0000259" key="9">
    <source>
        <dbReference type="Pfam" id="PF13231"/>
    </source>
</evidence>
<evidence type="ECO:0000313" key="11">
    <source>
        <dbReference type="Proteomes" id="UP001205560"/>
    </source>
</evidence>
<reference evidence="10 11" key="1">
    <citation type="submission" date="2022-08" db="EMBL/GenBank/DDBJ databases">
        <title>Reclassification of Massilia species as members of the genera Telluria, Duganella, Pseudoduganella, Mokoshia gen. nov. and Zemynaea gen. nov. using orthogonal and non-orthogonal genome-based approaches.</title>
        <authorList>
            <person name="Bowman J.P."/>
        </authorList>
    </citation>
    <scope>NUCLEOTIDE SEQUENCE [LARGE SCALE GENOMIC DNA]</scope>
    <source>
        <strain evidence="10 11">LMG 28164</strain>
    </source>
</reference>
<comment type="caution">
    <text evidence="10">The sequence shown here is derived from an EMBL/GenBank/DDBJ whole genome shotgun (WGS) entry which is preliminary data.</text>
</comment>
<gene>
    <name evidence="10" type="ORF">NX782_22530</name>
</gene>
<dbReference type="InterPro" id="IPR050297">
    <property type="entry name" value="LipidA_mod_glycosyltrf_83"/>
</dbReference>
<name>A0ABT2AD45_9BURK</name>
<dbReference type="RefSeq" id="WP_258847731.1">
    <property type="nucleotide sequence ID" value="NZ_JANUGX010000034.1"/>
</dbReference>
<dbReference type="EMBL" id="JANUGX010000034">
    <property type="protein sequence ID" value="MCS0591972.1"/>
    <property type="molecule type" value="Genomic_DNA"/>
</dbReference>
<dbReference type="PANTHER" id="PTHR33908">
    <property type="entry name" value="MANNOSYLTRANSFERASE YKCB-RELATED"/>
    <property type="match status" value="1"/>
</dbReference>
<feature type="transmembrane region" description="Helical" evidence="8">
    <location>
        <begin position="363"/>
        <end position="383"/>
    </location>
</feature>
<feature type="transmembrane region" description="Helical" evidence="8">
    <location>
        <begin position="30"/>
        <end position="49"/>
    </location>
</feature>